<dbReference type="AlphaFoldDB" id="A0AAD7N2Z1"/>
<dbReference type="InterPro" id="IPR011009">
    <property type="entry name" value="Kinase-like_dom_sf"/>
</dbReference>
<dbReference type="Gene3D" id="3.30.160.20">
    <property type="match status" value="1"/>
</dbReference>
<keyword evidence="7" id="KW-1185">Reference proteome</keyword>
<organism evidence="6 7">
    <name type="scientific">Mycena metata</name>
    <dbReference type="NCBI Taxonomy" id="1033252"/>
    <lineage>
        <taxon>Eukaryota</taxon>
        <taxon>Fungi</taxon>
        <taxon>Dikarya</taxon>
        <taxon>Basidiomycota</taxon>
        <taxon>Agaricomycotina</taxon>
        <taxon>Agaricomycetes</taxon>
        <taxon>Agaricomycetidae</taxon>
        <taxon>Agaricales</taxon>
        <taxon>Marasmiineae</taxon>
        <taxon>Mycenaceae</taxon>
        <taxon>Mycena</taxon>
    </lineage>
</organism>
<dbReference type="InterPro" id="IPR014720">
    <property type="entry name" value="dsRBD_dom"/>
</dbReference>
<comment type="caution">
    <text evidence="6">The sequence shown here is derived from an EMBL/GenBank/DDBJ whole genome shotgun (WGS) entry which is preliminary data.</text>
</comment>
<evidence type="ECO:0000256" key="4">
    <source>
        <dbReference type="PROSITE-ProRule" id="PRU00266"/>
    </source>
</evidence>
<dbReference type="InterPro" id="IPR013083">
    <property type="entry name" value="Znf_RING/FYVE/PHD"/>
</dbReference>
<keyword evidence="3" id="KW-0862">Zinc</keyword>
<dbReference type="SUPFAM" id="SSF57903">
    <property type="entry name" value="FYVE/PHD zinc finger"/>
    <property type="match status" value="1"/>
</dbReference>
<evidence type="ECO:0000256" key="2">
    <source>
        <dbReference type="ARBA" id="ARBA00022771"/>
    </source>
</evidence>
<dbReference type="Gene3D" id="3.30.200.20">
    <property type="entry name" value="Phosphorylase Kinase, domain 1"/>
    <property type="match status" value="1"/>
</dbReference>
<dbReference type="Proteomes" id="UP001215598">
    <property type="component" value="Unassembled WGS sequence"/>
</dbReference>
<dbReference type="SUPFAM" id="SSF56112">
    <property type="entry name" value="Protein kinase-like (PK-like)"/>
    <property type="match status" value="1"/>
</dbReference>
<protein>
    <recommendedName>
        <fullName evidence="5">DRBM domain-containing protein</fullName>
    </recommendedName>
</protein>
<dbReference type="GO" id="GO:0003723">
    <property type="term" value="F:RNA binding"/>
    <property type="evidence" value="ECO:0007669"/>
    <property type="project" value="UniProtKB-UniRule"/>
</dbReference>
<dbReference type="Pfam" id="PF00035">
    <property type="entry name" value="dsrm"/>
    <property type="match status" value="1"/>
</dbReference>
<evidence type="ECO:0000256" key="3">
    <source>
        <dbReference type="ARBA" id="ARBA00022833"/>
    </source>
</evidence>
<dbReference type="Gene3D" id="1.10.510.10">
    <property type="entry name" value="Transferase(Phosphotransferase) domain 1"/>
    <property type="match status" value="1"/>
</dbReference>
<proteinExistence type="predicted"/>
<feature type="domain" description="DRBM" evidence="5">
    <location>
        <begin position="437"/>
        <end position="537"/>
    </location>
</feature>
<evidence type="ECO:0000313" key="6">
    <source>
        <dbReference type="EMBL" id="KAJ7744111.1"/>
    </source>
</evidence>
<dbReference type="GO" id="GO:0008270">
    <property type="term" value="F:zinc ion binding"/>
    <property type="evidence" value="ECO:0007669"/>
    <property type="project" value="UniProtKB-KW"/>
</dbReference>
<gene>
    <name evidence="6" type="ORF">B0H16DRAFT_1560234</name>
</gene>
<dbReference type="CDD" id="cd15489">
    <property type="entry name" value="PHD_SF"/>
    <property type="match status" value="1"/>
</dbReference>
<dbReference type="Gene3D" id="3.30.40.10">
    <property type="entry name" value="Zinc/RING finger domain, C3HC4 (zinc finger)"/>
    <property type="match status" value="1"/>
</dbReference>
<name>A0AAD7N2Z1_9AGAR</name>
<dbReference type="InterPro" id="IPR011011">
    <property type="entry name" value="Znf_FYVE_PHD"/>
</dbReference>
<dbReference type="PROSITE" id="PS50137">
    <property type="entry name" value="DS_RBD"/>
    <property type="match status" value="1"/>
</dbReference>
<reference evidence="6" key="1">
    <citation type="submission" date="2023-03" db="EMBL/GenBank/DDBJ databases">
        <title>Massive genome expansion in bonnet fungi (Mycena s.s.) driven by repeated elements and novel gene families across ecological guilds.</title>
        <authorList>
            <consortium name="Lawrence Berkeley National Laboratory"/>
            <person name="Harder C.B."/>
            <person name="Miyauchi S."/>
            <person name="Viragh M."/>
            <person name="Kuo A."/>
            <person name="Thoen E."/>
            <person name="Andreopoulos B."/>
            <person name="Lu D."/>
            <person name="Skrede I."/>
            <person name="Drula E."/>
            <person name="Henrissat B."/>
            <person name="Morin E."/>
            <person name="Kohler A."/>
            <person name="Barry K."/>
            <person name="LaButti K."/>
            <person name="Morin E."/>
            <person name="Salamov A."/>
            <person name="Lipzen A."/>
            <person name="Mereny Z."/>
            <person name="Hegedus B."/>
            <person name="Baldrian P."/>
            <person name="Stursova M."/>
            <person name="Weitz H."/>
            <person name="Taylor A."/>
            <person name="Grigoriev I.V."/>
            <person name="Nagy L.G."/>
            <person name="Martin F."/>
            <person name="Kauserud H."/>
        </authorList>
    </citation>
    <scope>NUCLEOTIDE SEQUENCE</scope>
    <source>
        <strain evidence="6">CBHHK182m</strain>
    </source>
</reference>
<evidence type="ECO:0000256" key="1">
    <source>
        <dbReference type="ARBA" id="ARBA00022723"/>
    </source>
</evidence>
<accession>A0AAD7N2Z1</accession>
<sequence length="539" mass="59948">MSFISNSRDFTINAGVCNNINGGIYNYTFVGDSERDRLEGRGYEPDEIELIPRRDIKLLHEIGSGLGYALHSGINRGRAVIVKVFNTHPNARGQLEATLRMSRMLMHSNVLRVEGISFPSSMHHFIAYENVHWKNADGPLAYALKEDGDRSMRLAFTMVACFAAGLNYLDVQGFAVANMKVHNFDVFVDINDRFVLGVNPGWTSTDIVSDEHSANGTAWDVFNALCAKVLKSANHVIHEIERDPVALGILSSTPGVPGQALPLPAEEDRSSIPDSILRREYVWRNIDQETNSLSDVAGRMSLDLGFKLAPVNRLTWADTQSPHRCPGYAREEITVATSKAASAIVSRDAPSPLEVCPICREVVNGHERFFCVCGDPDPGARPTIKCIACKDWSHANCVGNPERFTCKACKEPGHRYVHRYVLTGHNSAWVSLPPRDYNRTVLNNIAQKRGRVVEYEDSQTGPRNRGFWTSCKTMLRNIALRRDGVVGQYSDSQTGSLNRQFWSIVYLNRWEYGRGTGSTKGSAQERAAIQALALIARGY</sequence>
<evidence type="ECO:0000313" key="7">
    <source>
        <dbReference type="Proteomes" id="UP001215598"/>
    </source>
</evidence>
<keyword evidence="1" id="KW-0479">Metal-binding</keyword>
<dbReference type="SUPFAM" id="SSF54768">
    <property type="entry name" value="dsRNA-binding domain-like"/>
    <property type="match status" value="1"/>
</dbReference>
<dbReference type="SMART" id="SM00249">
    <property type="entry name" value="PHD"/>
    <property type="match status" value="1"/>
</dbReference>
<dbReference type="EMBL" id="JARKIB010000088">
    <property type="protein sequence ID" value="KAJ7744111.1"/>
    <property type="molecule type" value="Genomic_DNA"/>
</dbReference>
<keyword evidence="2" id="KW-0863">Zinc-finger</keyword>
<dbReference type="InterPro" id="IPR001965">
    <property type="entry name" value="Znf_PHD"/>
</dbReference>
<evidence type="ECO:0000259" key="5">
    <source>
        <dbReference type="PROSITE" id="PS50137"/>
    </source>
</evidence>
<keyword evidence="4" id="KW-0694">RNA-binding</keyword>